<dbReference type="InterPro" id="IPR036743">
    <property type="entry name" value="ARPC5_sf"/>
</dbReference>
<dbReference type="Gene3D" id="1.25.40.190">
    <property type="entry name" value="Actin-related protein 2/3 complex subunit 5"/>
    <property type="match status" value="1"/>
</dbReference>
<dbReference type="GO" id="GO:0005885">
    <property type="term" value="C:Arp2/3 protein complex"/>
    <property type="evidence" value="ECO:0007669"/>
    <property type="project" value="InterPro"/>
</dbReference>
<dbReference type="STRING" id="29172.A0A0D8YCS7"/>
<evidence type="ECO:0000256" key="2">
    <source>
        <dbReference type="ARBA" id="ARBA00006084"/>
    </source>
</evidence>
<dbReference type="SUPFAM" id="SSF69103">
    <property type="entry name" value="Arp2/3 complex 16 kDa subunit ARPC5"/>
    <property type="match status" value="1"/>
</dbReference>
<comment type="function">
    <text evidence="6">Functions as component of the Arp2/3 complex which is involved in regulation of actin polymerization and together with an activating nucleation-promoting factor (NPF) mediates the formation of branched actin networks. Arp2/3 complex plays a critical role in the control of cell morphogenesis via the modulation of cell polarity development.</text>
</comment>
<comment type="function">
    <text evidence="5">Functions as a component of the Arp2/3 complex which is involved in regulation of actin polymerization and together with an activating nucleation-promoting factor (NPF) mediates the formation of branched actin networks.</text>
</comment>
<accession>A0A0D8YCS7</accession>
<evidence type="ECO:0000313" key="8">
    <source>
        <dbReference type="Proteomes" id="UP000053766"/>
    </source>
</evidence>
<dbReference type="Pfam" id="PF04699">
    <property type="entry name" value="P16-Arc"/>
    <property type="match status" value="1"/>
</dbReference>
<dbReference type="Proteomes" id="UP000053766">
    <property type="component" value="Unassembled WGS sequence"/>
</dbReference>
<reference evidence="8" key="2">
    <citation type="journal article" date="2016" name="Sci. Rep.">
        <title>Dictyocaulus viviparus genome, variome and transcriptome elucidate lungworm biology and support future intervention.</title>
        <authorList>
            <person name="McNulty S.N."/>
            <person name="Strube C."/>
            <person name="Rosa B.A."/>
            <person name="Martin J.C."/>
            <person name="Tyagi R."/>
            <person name="Choi Y.J."/>
            <person name="Wang Q."/>
            <person name="Hallsworth Pepin K."/>
            <person name="Zhang X."/>
            <person name="Ozersky P."/>
            <person name="Wilson R.K."/>
            <person name="Sternberg P.W."/>
            <person name="Gasser R.B."/>
            <person name="Mitreva M."/>
        </authorList>
    </citation>
    <scope>NUCLEOTIDE SEQUENCE [LARGE SCALE GENOMIC DNA]</scope>
    <source>
        <strain evidence="8">HannoverDv2000</strain>
    </source>
</reference>
<name>A0A0D8YCS7_DICVI</name>
<dbReference type="AlphaFoldDB" id="A0A0D8YCS7"/>
<dbReference type="EMBL" id="KN716165">
    <property type="protein sequence ID" value="KJH52386.1"/>
    <property type="molecule type" value="Genomic_DNA"/>
</dbReference>
<evidence type="ECO:0000256" key="5">
    <source>
        <dbReference type="ARBA" id="ARBA00060329"/>
    </source>
</evidence>
<dbReference type="OrthoDB" id="429520at2759"/>
<dbReference type="GO" id="GO:0030833">
    <property type="term" value="P:regulation of actin filament polymerization"/>
    <property type="evidence" value="ECO:0007669"/>
    <property type="project" value="InterPro"/>
</dbReference>
<reference evidence="7 8" key="1">
    <citation type="submission" date="2013-11" db="EMBL/GenBank/DDBJ databases">
        <title>Draft genome of the bovine lungworm Dictyocaulus viviparus.</title>
        <authorList>
            <person name="Mitreva M."/>
        </authorList>
    </citation>
    <scope>NUCLEOTIDE SEQUENCE [LARGE SCALE GENOMIC DNA]</scope>
    <source>
        <strain evidence="7 8">HannoverDv2000</strain>
    </source>
</reference>
<dbReference type="InterPro" id="IPR006789">
    <property type="entry name" value="ARPC5"/>
</dbReference>
<evidence type="ECO:0000256" key="4">
    <source>
        <dbReference type="ARBA" id="ARBA00023212"/>
    </source>
</evidence>
<gene>
    <name evidence="7" type="ORF">DICVIV_01363</name>
</gene>
<evidence type="ECO:0000256" key="1">
    <source>
        <dbReference type="ARBA" id="ARBA00004245"/>
    </source>
</evidence>
<proteinExistence type="inferred from homology"/>
<organism evidence="7 8">
    <name type="scientific">Dictyocaulus viviparus</name>
    <name type="common">Bovine lungworm</name>
    <dbReference type="NCBI Taxonomy" id="29172"/>
    <lineage>
        <taxon>Eukaryota</taxon>
        <taxon>Metazoa</taxon>
        <taxon>Ecdysozoa</taxon>
        <taxon>Nematoda</taxon>
        <taxon>Chromadorea</taxon>
        <taxon>Rhabditida</taxon>
        <taxon>Rhabditina</taxon>
        <taxon>Rhabditomorpha</taxon>
        <taxon>Strongyloidea</taxon>
        <taxon>Metastrongylidae</taxon>
        <taxon>Dictyocaulus</taxon>
    </lineage>
</organism>
<comment type="subcellular location">
    <subcellularLocation>
        <location evidence="1">Cytoplasm</location>
        <location evidence="1">Cytoskeleton</location>
    </subcellularLocation>
</comment>
<evidence type="ECO:0000256" key="6">
    <source>
        <dbReference type="RuleBase" id="RU004301"/>
    </source>
</evidence>
<evidence type="ECO:0000256" key="3">
    <source>
        <dbReference type="ARBA" id="ARBA00022490"/>
    </source>
</evidence>
<dbReference type="GO" id="GO:0034314">
    <property type="term" value="P:Arp2/3 complex-mediated actin nucleation"/>
    <property type="evidence" value="ECO:0007669"/>
    <property type="project" value="InterPro"/>
</dbReference>
<dbReference type="PANTHER" id="PTHR12644">
    <property type="entry name" value="ARP2/3 COMPLEX 16 KD SUBUNIT P16-ARC"/>
    <property type="match status" value="1"/>
</dbReference>
<evidence type="ECO:0000313" key="7">
    <source>
        <dbReference type="EMBL" id="KJH52386.1"/>
    </source>
</evidence>
<keyword evidence="3" id="KW-0963">Cytoplasm</keyword>
<dbReference type="FunFam" id="1.25.40.190:FF:000003">
    <property type="entry name" value="Actin-related protein 2/3 complex subunit 5"/>
    <property type="match status" value="1"/>
</dbReference>
<comment type="similarity">
    <text evidence="2 6">Belongs to the ARPC5 family.</text>
</comment>
<keyword evidence="8" id="KW-1185">Reference proteome</keyword>
<keyword evidence="4 6" id="KW-0206">Cytoskeleton</keyword>
<protein>
    <recommendedName>
        <fullName evidence="6">Actin-related protein 2/3 complex subunit 5</fullName>
    </recommendedName>
</protein>
<sequence>MAKNMGNTNYRKIDVDAYDPEKYNENEDGLFIYIIMEHNLRVSGALKSVVVEMAKNMGNTNYRKIDVDAYDPEKYNENEDGLFIDIIMAVEASGLGPDERNVLSLLQSNRLEDALHTALLNPPLKCKNQAVKDKSTTLIAKVLGTFKCSEIESVVKKVSVDEADILMKYVYKAMELMPESTLCQTLLAWHSLLVARFGLGSIIRVFSERNRL</sequence>